<accession>A0A366F3G0</accession>
<dbReference type="EMBL" id="QNRK01000022">
    <property type="protein sequence ID" value="RBP09178.1"/>
    <property type="molecule type" value="Genomic_DNA"/>
</dbReference>
<gene>
    <name evidence="4" type="ORF">DFR50_12215</name>
</gene>
<dbReference type="GO" id="GO:0052689">
    <property type="term" value="F:carboxylic ester hydrolase activity"/>
    <property type="evidence" value="ECO:0007669"/>
    <property type="project" value="UniProtKB-ARBA"/>
</dbReference>
<evidence type="ECO:0000256" key="1">
    <source>
        <dbReference type="ARBA" id="ARBA00022801"/>
    </source>
</evidence>
<organism evidence="4 5">
    <name type="scientific">Roseiarcus fermentans</name>
    <dbReference type="NCBI Taxonomy" id="1473586"/>
    <lineage>
        <taxon>Bacteria</taxon>
        <taxon>Pseudomonadati</taxon>
        <taxon>Pseudomonadota</taxon>
        <taxon>Alphaproteobacteria</taxon>
        <taxon>Hyphomicrobiales</taxon>
        <taxon>Roseiarcaceae</taxon>
        <taxon>Roseiarcus</taxon>
    </lineage>
</organism>
<feature type="signal peptide" evidence="2">
    <location>
        <begin position="1"/>
        <end position="25"/>
    </location>
</feature>
<keyword evidence="5" id="KW-1185">Reference proteome</keyword>
<comment type="caution">
    <text evidence="4">The sequence shown here is derived from an EMBL/GenBank/DDBJ whole genome shotgun (WGS) entry which is preliminary data.</text>
</comment>
<dbReference type="InterPro" id="IPR050261">
    <property type="entry name" value="FrsA_esterase"/>
</dbReference>
<protein>
    <submittedName>
        <fullName evidence="4">Dienelactone hydrolase</fullName>
    </submittedName>
</protein>
<dbReference type="Proteomes" id="UP000253529">
    <property type="component" value="Unassembled WGS sequence"/>
</dbReference>
<dbReference type="SUPFAM" id="SSF53474">
    <property type="entry name" value="alpha/beta-Hydrolases"/>
    <property type="match status" value="1"/>
</dbReference>
<dbReference type="InterPro" id="IPR002925">
    <property type="entry name" value="Dienelactn_hydro"/>
</dbReference>
<evidence type="ECO:0000313" key="4">
    <source>
        <dbReference type="EMBL" id="RBP09178.1"/>
    </source>
</evidence>
<name>A0A366F3G0_9HYPH</name>
<evidence type="ECO:0000259" key="3">
    <source>
        <dbReference type="Pfam" id="PF01738"/>
    </source>
</evidence>
<keyword evidence="2" id="KW-0732">Signal</keyword>
<evidence type="ECO:0000256" key="2">
    <source>
        <dbReference type="SAM" id="SignalP"/>
    </source>
</evidence>
<dbReference type="PANTHER" id="PTHR22946:SF9">
    <property type="entry name" value="POLYKETIDE TRANSFERASE AF380"/>
    <property type="match status" value="1"/>
</dbReference>
<dbReference type="PANTHER" id="PTHR22946">
    <property type="entry name" value="DIENELACTONE HYDROLASE DOMAIN-CONTAINING PROTEIN-RELATED"/>
    <property type="match status" value="1"/>
</dbReference>
<reference evidence="4 5" key="1">
    <citation type="submission" date="2018-06" db="EMBL/GenBank/DDBJ databases">
        <title>Genomic Encyclopedia of Type Strains, Phase IV (KMG-IV): sequencing the most valuable type-strain genomes for metagenomic binning, comparative biology and taxonomic classification.</title>
        <authorList>
            <person name="Goeker M."/>
        </authorList>
    </citation>
    <scope>NUCLEOTIDE SEQUENCE [LARGE SCALE GENOMIC DNA]</scope>
    <source>
        <strain evidence="4 5">DSM 24875</strain>
    </source>
</reference>
<dbReference type="RefSeq" id="WP_170153283.1">
    <property type="nucleotide sequence ID" value="NZ_QNRK01000022.1"/>
</dbReference>
<dbReference type="InterPro" id="IPR029058">
    <property type="entry name" value="AB_hydrolase_fold"/>
</dbReference>
<feature type="domain" description="Dienelactone hydrolase" evidence="3">
    <location>
        <begin position="72"/>
        <end position="264"/>
    </location>
</feature>
<evidence type="ECO:0000313" key="5">
    <source>
        <dbReference type="Proteomes" id="UP000253529"/>
    </source>
</evidence>
<sequence>MRRHPLIARLIAPLVLAASAGMAEAGSIATTDAAVATLADGRTGTIAFEAPTPRSGRALAMRKVTEEALIAGVLTLPAGAGPAAKVPAMVVVHGSSGVLKNEWEWAQRLNAMGVATFVIDNFTGRGVSETATDQSRLSPAADVAGALAALRLLATHPAIDEKRIGVIGFSRGGSAALNAALEPIRRGVIDDGLRFAAHVAVYPGCAVAWVSAHLDGSPILMLLGGKDDYTPAAFCLAYADRLRARGASISVIVYPDAYHGFDSAAPPRFRPGPTTLRKCHGEIDLDDGALTMERGDDKATGKDAGALLKDCVEHGVTVGGDPEARERAPNDVANFLKAIFAASR</sequence>
<feature type="chain" id="PRO_5016759463" evidence="2">
    <location>
        <begin position="26"/>
        <end position="344"/>
    </location>
</feature>
<keyword evidence="1 4" id="KW-0378">Hydrolase</keyword>
<dbReference type="Pfam" id="PF01738">
    <property type="entry name" value="DLH"/>
    <property type="match status" value="1"/>
</dbReference>
<proteinExistence type="predicted"/>
<dbReference type="Gene3D" id="3.40.50.1820">
    <property type="entry name" value="alpha/beta hydrolase"/>
    <property type="match status" value="1"/>
</dbReference>
<dbReference type="AlphaFoldDB" id="A0A366F3G0"/>